<protein>
    <submittedName>
        <fullName evidence="2">Zinc metallopeptidase</fullName>
    </submittedName>
</protein>
<dbReference type="PANTHER" id="PTHR36434">
    <property type="entry name" value="MEMBRANE PROTEASE YUGP-RELATED"/>
    <property type="match status" value="1"/>
</dbReference>
<name>A0A2K1P6T2_9BACT</name>
<feature type="transmembrane region" description="Helical" evidence="1">
    <location>
        <begin position="193"/>
        <end position="213"/>
    </location>
</feature>
<dbReference type="OrthoDB" id="9784298at2"/>
<feature type="transmembrane region" description="Helical" evidence="1">
    <location>
        <begin position="117"/>
        <end position="139"/>
    </location>
</feature>
<sequence>MFYSTMLLLIPPLILAIWAQSRVSSTFNKYSRVKSSVGEPGYMFARRLLDSVGLYDVKIERVRGTLSDHYDPTKKVLRLSDSTYNSSSIAALGVVAHEAGHAIQHAKGYKPLVLRNLAVPLAGFGSNMAWIIFFVGLIFSAPFLLNAGIFLFLFVVLFSVITLPVEFNASSRALKLLPVMGMSKEEVVGAKKVLSAAALTYVAAALMAIAQLLRMLVLAGSRN</sequence>
<keyword evidence="1" id="KW-0472">Membrane</keyword>
<evidence type="ECO:0000313" key="3">
    <source>
        <dbReference type="Proteomes" id="UP000236434"/>
    </source>
</evidence>
<accession>A0A2K1P6T2</accession>
<evidence type="ECO:0000313" key="2">
    <source>
        <dbReference type="EMBL" id="PNR98508.1"/>
    </source>
</evidence>
<dbReference type="Proteomes" id="UP000236434">
    <property type="component" value="Unassembled WGS sequence"/>
</dbReference>
<gene>
    <name evidence="2" type="ORF">X929_00245</name>
</gene>
<dbReference type="RefSeq" id="WP_103066068.1">
    <property type="nucleotide sequence ID" value="NZ_AZRL01000002.1"/>
</dbReference>
<feature type="transmembrane region" description="Helical" evidence="1">
    <location>
        <begin position="144"/>
        <end position="165"/>
    </location>
</feature>
<proteinExistence type="predicted"/>
<dbReference type="EMBL" id="AZRL01000002">
    <property type="protein sequence ID" value="PNR98508.1"/>
    <property type="molecule type" value="Genomic_DNA"/>
</dbReference>
<dbReference type="PANTHER" id="PTHR36434:SF1">
    <property type="entry name" value="MEMBRANE PROTEASE YUGP-RELATED"/>
    <property type="match status" value="1"/>
</dbReference>
<dbReference type="InterPro" id="IPR007395">
    <property type="entry name" value="Zn_peptidase_2"/>
</dbReference>
<organism evidence="2 3">
    <name type="scientific">Petrotoga olearia DSM 13574</name>
    <dbReference type="NCBI Taxonomy" id="1122955"/>
    <lineage>
        <taxon>Bacteria</taxon>
        <taxon>Thermotogati</taxon>
        <taxon>Thermotogota</taxon>
        <taxon>Thermotogae</taxon>
        <taxon>Petrotogales</taxon>
        <taxon>Petrotogaceae</taxon>
        <taxon>Petrotoga</taxon>
    </lineage>
</organism>
<dbReference type="AlphaFoldDB" id="A0A2K1P6T2"/>
<reference evidence="2 3" key="1">
    <citation type="submission" date="2013-12" db="EMBL/GenBank/DDBJ databases">
        <title>Comparative genomics of Petrotoga isolates.</title>
        <authorList>
            <person name="Nesbo C.L."/>
            <person name="Charchuk R."/>
            <person name="Chow K."/>
        </authorList>
    </citation>
    <scope>NUCLEOTIDE SEQUENCE [LARGE SCALE GENOMIC DNA]</scope>
    <source>
        <strain evidence="2 3">DSM 13574</strain>
    </source>
</reference>
<comment type="caution">
    <text evidence="2">The sequence shown here is derived from an EMBL/GenBank/DDBJ whole genome shotgun (WGS) entry which is preliminary data.</text>
</comment>
<dbReference type="Pfam" id="PF04298">
    <property type="entry name" value="Zn_peptidase_2"/>
    <property type="match status" value="1"/>
</dbReference>
<evidence type="ECO:0000256" key="1">
    <source>
        <dbReference type="SAM" id="Phobius"/>
    </source>
</evidence>
<keyword evidence="1" id="KW-0812">Transmembrane</keyword>
<keyword evidence="1" id="KW-1133">Transmembrane helix</keyword>